<feature type="region of interest" description="Disordered" evidence="1">
    <location>
        <begin position="1"/>
        <end position="21"/>
    </location>
</feature>
<name>A0ABS8UHU1_DATST</name>
<proteinExistence type="predicted"/>
<reference evidence="2 3" key="1">
    <citation type="journal article" date="2021" name="BMC Genomics">
        <title>Datura genome reveals duplications of psychoactive alkaloid biosynthetic genes and high mutation rate following tissue culture.</title>
        <authorList>
            <person name="Rajewski A."/>
            <person name="Carter-House D."/>
            <person name="Stajich J."/>
            <person name="Litt A."/>
        </authorList>
    </citation>
    <scope>NUCLEOTIDE SEQUENCE [LARGE SCALE GENOMIC DNA]</scope>
    <source>
        <strain evidence="2">AR-01</strain>
    </source>
</reference>
<accession>A0ABS8UHU1</accession>
<protein>
    <submittedName>
        <fullName evidence="2">Uncharacterized protein</fullName>
    </submittedName>
</protein>
<comment type="caution">
    <text evidence="2">The sequence shown here is derived from an EMBL/GenBank/DDBJ whole genome shotgun (WGS) entry which is preliminary data.</text>
</comment>
<dbReference type="EMBL" id="JACEIK010002012">
    <property type="protein sequence ID" value="MCD9558448.1"/>
    <property type="molecule type" value="Genomic_DNA"/>
</dbReference>
<evidence type="ECO:0000313" key="3">
    <source>
        <dbReference type="Proteomes" id="UP000823775"/>
    </source>
</evidence>
<sequence length="174" mass="19472">MSNVTLGSKSTDKSQSPPNEELEIEFGVEINSVRSESELCRIMWSNPNSSFWDKYDGNSEVIGDENGAMESGKNFVSSIFSRFRGVGGNEKGVKTSSLVVMLKLSTLWFGSELNITISCSCFLLCFWRFWLPSEKISDSATLQLCLPLYVTSKIVEFPSDLWTCFVAKQPCVFL</sequence>
<evidence type="ECO:0000313" key="2">
    <source>
        <dbReference type="EMBL" id="MCD9558448.1"/>
    </source>
</evidence>
<gene>
    <name evidence="2" type="ORF">HAX54_015826</name>
</gene>
<evidence type="ECO:0000256" key="1">
    <source>
        <dbReference type="SAM" id="MobiDB-lite"/>
    </source>
</evidence>
<organism evidence="2 3">
    <name type="scientific">Datura stramonium</name>
    <name type="common">Jimsonweed</name>
    <name type="synonym">Common thornapple</name>
    <dbReference type="NCBI Taxonomy" id="4076"/>
    <lineage>
        <taxon>Eukaryota</taxon>
        <taxon>Viridiplantae</taxon>
        <taxon>Streptophyta</taxon>
        <taxon>Embryophyta</taxon>
        <taxon>Tracheophyta</taxon>
        <taxon>Spermatophyta</taxon>
        <taxon>Magnoliopsida</taxon>
        <taxon>eudicotyledons</taxon>
        <taxon>Gunneridae</taxon>
        <taxon>Pentapetalae</taxon>
        <taxon>asterids</taxon>
        <taxon>lamiids</taxon>
        <taxon>Solanales</taxon>
        <taxon>Solanaceae</taxon>
        <taxon>Solanoideae</taxon>
        <taxon>Datureae</taxon>
        <taxon>Datura</taxon>
    </lineage>
</organism>
<dbReference type="Proteomes" id="UP000823775">
    <property type="component" value="Unassembled WGS sequence"/>
</dbReference>
<keyword evidence="3" id="KW-1185">Reference proteome</keyword>
<feature type="compositionally biased region" description="Polar residues" evidence="1">
    <location>
        <begin position="1"/>
        <end position="18"/>
    </location>
</feature>